<feature type="compositionally biased region" description="Basic and acidic residues" evidence="1">
    <location>
        <begin position="195"/>
        <end position="204"/>
    </location>
</feature>
<gene>
    <name evidence="2" type="ORF">AK812_SmicGene34920</name>
</gene>
<feature type="compositionally biased region" description="Basic and acidic residues" evidence="1">
    <location>
        <begin position="12"/>
        <end position="22"/>
    </location>
</feature>
<organism evidence="2 3">
    <name type="scientific">Symbiodinium microadriaticum</name>
    <name type="common">Dinoflagellate</name>
    <name type="synonym">Zooxanthella microadriatica</name>
    <dbReference type="NCBI Taxonomy" id="2951"/>
    <lineage>
        <taxon>Eukaryota</taxon>
        <taxon>Sar</taxon>
        <taxon>Alveolata</taxon>
        <taxon>Dinophyceae</taxon>
        <taxon>Suessiales</taxon>
        <taxon>Symbiodiniaceae</taxon>
        <taxon>Symbiodinium</taxon>
    </lineage>
</organism>
<dbReference type="AlphaFoldDB" id="A0A1Q9CMP9"/>
<feature type="compositionally biased region" description="Basic and acidic residues" evidence="1">
    <location>
        <begin position="459"/>
        <end position="537"/>
    </location>
</feature>
<evidence type="ECO:0000313" key="2">
    <source>
        <dbReference type="EMBL" id="OLP84211.1"/>
    </source>
</evidence>
<reference evidence="2 3" key="1">
    <citation type="submission" date="2016-02" db="EMBL/GenBank/DDBJ databases">
        <title>Genome analysis of coral dinoflagellate symbionts highlights evolutionary adaptations to a symbiotic lifestyle.</title>
        <authorList>
            <person name="Aranda M."/>
            <person name="Li Y."/>
            <person name="Liew Y.J."/>
            <person name="Baumgarten S."/>
            <person name="Simakov O."/>
            <person name="Wilson M."/>
            <person name="Piel J."/>
            <person name="Ashoor H."/>
            <person name="Bougouffa S."/>
            <person name="Bajic V.B."/>
            <person name="Ryu T."/>
            <person name="Ravasi T."/>
            <person name="Bayer T."/>
            <person name="Micklem G."/>
            <person name="Kim H."/>
            <person name="Bhak J."/>
            <person name="Lajeunesse T.C."/>
            <person name="Voolstra C.R."/>
        </authorList>
    </citation>
    <scope>NUCLEOTIDE SEQUENCE [LARGE SCALE GENOMIC DNA]</scope>
    <source>
        <strain evidence="2 3">CCMP2467</strain>
    </source>
</reference>
<proteinExistence type="predicted"/>
<feature type="region of interest" description="Disordered" evidence="1">
    <location>
        <begin position="438"/>
        <end position="537"/>
    </location>
</feature>
<accession>A0A1Q9CMP9</accession>
<protein>
    <submittedName>
        <fullName evidence="2">Uncharacterized protein</fullName>
    </submittedName>
</protein>
<feature type="region of interest" description="Disordered" evidence="1">
    <location>
        <begin position="183"/>
        <end position="218"/>
    </location>
</feature>
<feature type="region of interest" description="Disordered" evidence="1">
    <location>
        <begin position="1"/>
        <end position="25"/>
    </location>
</feature>
<dbReference type="EMBL" id="LSRX01001058">
    <property type="protein sequence ID" value="OLP84211.1"/>
    <property type="molecule type" value="Genomic_DNA"/>
</dbReference>
<dbReference type="Proteomes" id="UP000186817">
    <property type="component" value="Unassembled WGS sequence"/>
</dbReference>
<sequence>MPRPGWGGETTESGKETHKDSAGKLIPPGPYWPTILALLFFSPVRDDQRRPYALLLDWACAGSEGMFLGCAVTVTRACHTGLGSLDSRLALFISPGSDVFWSPVKGRPVQGGEGSNILIMRVLHASEASMLQELKRYKRLQEQMNGREEEEQIFMAMAVGPQGSQSEGCRYPEDSRSTLARALPTGLAGSTQRSGAERSGRRFSVESGSGESPHTGDTVVAPAAVLRLVPSRVPTCPLSQQRIFPLTRSNSFRARDPGLAKLLNSHLRPSGALPLANSFHSSLEENRNIPALSRSGPSIDGQQKGAVSLRREGKWKGKGRFTTSEEPWFLATSIVAAALGVSGRHLGGKDSWYMFAELRQVLTVQGIPPEETGLEALTLSTGDPPQLAIVLLRHGCSTQHAGWEVLMAPCASDRKDVCRQWVKKVACADLQISFDERDGDEYHDVGDDDDGDYDTPKPQNEKPGHAPKQKAEKEKPDKATEQKAEKEKPDKAPEQTEKEKPDKAPKQMAEKEKPKKAPKQMAEKEKPDDAPKQKAEKEIVRKEGDVWWCEDLGRACRQLKKGIDMSGHPTVKDGSVLVVFQDGTEFLPPLIPADVEGGKFGASLPKKPAKAKAKQASSTKPVEDFVLPTIRAKFAKQGSSPPIIKVEARADRNDLSSAWRQRFQIVIRGEMTAIEAMNICATFCDCYEHMNMNQGQLNFRECRDLLIEMGRNGTHDFTKGKMDWEQVAKQTHEAFPPKPTILYLLQDIRCFYIK</sequence>
<comment type="caution">
    <text evidence="2">The sequence shown here is derived from an EMBL/GenBank/DDBJ whole genome shotgun (WGS) entry which is preliminary data.</text>
</comment>
<keyword evidence="3" id="KW-1185">Reference proteome</keyword>
<evidence type="ECO:0000313" key="3">
    <source>
        <dbReference type="Proteomes" id="UP000186817"/>
    </source>
</evidence>
<name>A0A1Q9CMP9_SYMMI</name>
<dbReference type="OrthoDB" id="431881at2759"/>
<evidence type="ECO:0000256" key="1">
    <source>
        <dbReference type="SAM" id="MobiDB-lite"/>
    </source>
</evidence>